<sequence length="107" mass="12772">MKLLEQIERINRLHEMIKYRRTGTPQQLAKRLNLSTSMIYKLMDELRLREVPVEYSRQMGTYYYSRGFQMKISIDFKLLAEDETRDFAGGSYLFGFSQIKSKIFSLL</sequence>
<dbReference type="RefSeq" id="WP_090704708.1">
    <property type="nucleotide sequence ID" value="NZ_FNHH01000013.1"/>
</dbReference>
<name>A0A1G9TMH5_9SPHI</name>
<evidence type="ECO:0000313" key="3">
    <source>
        <dbReference type="Proteomes" id="UP000199226"/>
    </source>
</evidence>
<evidence type="ECO:0000313" key="2">
    <source>
        <dbReference type="EMBL" id="SDM48881.1"/>
    </source>
</evidence>
<dbReference type="Proteomes" id="UP000199226">
    <property type="component" value="Unassembled WGS sequence"/>
</dbReference>
<keyword evidence="3" id="KW-1185">Reference proteome</keyword>
<accession>A0A1G9TMH5</accession>
<dbReference type="InterPro" id="IPR036388">
    <property type="entry name" value="WH-like_DNA-bd_sf"/>
</dbReference>
<dbReference type="STRING" id="990371.SAMN05421813_11378"/>
<dbReference type="EMBL" id="FNHH01000013">
    <property type="protein sequence ID" value="SDM48881.1"/>
    <property type="molecule type" value="Genomic_DNA"/>
</dbReference>
<dbReference type="Pfam" id="PF08279">
    <property type="entry name" value="HTH_11"/>
    <property type="match status" value="1"/>
</dbReference>
<dbReference type="Gene3D" id="1.10.10.10">
    <property type="entry name" value="Winged helix-like DNA-binding domain superfamily/Winged helix DNA-binding domain"/>
    <property type="match status" value="1"/>
</dbReference>
<feature type="domain" description="Helix-turn-helix type 11" evidence="1">
    <location>
        <begin position="9"/>
        <end position="60"/>
    </location>
</feature>
<evidence type="ECO:0000259" key="1">
    <source>
        <dbReference type="Pfam" id="PF08279"/>
    </source>
</evidence>
<protein>
    <submittedName>
        <fullName evidence="2">HTH domain-containing protein</fullName>
    </submittedName>
</protein>
<reference evidence="3" key="1">
    <citation type="submission" date="2016-10" db="EMBL/GenBank/DDBJ databases">
        <authorList>
            <person name="Varghese N."/>
            <person name="Submissions S."/>
        </authorList>
    </citation>
    <scope>NUCLEOTIDE SEQUENCE [LARGE SCALE GENOMIC DNA]</scope>
    <source>
        <strain evidence="3">DSM 24536</strain>
    </source>
</reference>
<gene>
    <name evidence="2" type="ORF">SAMN05421813_11378</name>
</gene>
<organism evidence="2 3">
    <name type="scientific">Daejeonella rubra</name>
    <dbReference type="NCBI Taxonomy" id="990371"/>
    <lineage>
        <taxon>Bacteria</taxon>
        <taxon>Pseudomonadati</taxon>
        <taxon>Bacteroidota</taxon>
        <taxon>Sphingobacteriia</taxon>
        <taxon>Sphingobacteriales</taxon>
        <taxon>Sphingobacteriaceae</taxon>
        <taxon>Daejeonella</taxon>
    </lineage>
</organism>
<proteinExistence type="predicted"/>
<dbReference type="AlphaFoldDB" id="A0A1G9TMH5"/>
<dbReference type="InterPro" id="IPR013196">
    <property type="entry name" value="HTH_11"/>
</dbReference>